<evidence type="ECO:0000256" key="1">
    <source>
        <dbReference type="ARBA" id="ARBA00009497"/>
    </source>
</evidence>
<dbReference type="PANTHER" id="PTHR42932:SF3">
    <property type="entry name" value="DNA PROTECTION DURING STARVATION PROTEIN"/>
    <property type="match status" value="1"/>
</dbReference>
<dbReference type="PRINTS" id="PR01346">
    <property type="entry name" value="HELNAPAPROT"/>
</dbReference>
<dbReference type="EMBL" id="CABWMV010000024">
    <property type="protein sequence ID" value="VXD01664.1"/>
    <property type="molecule type" value="Genomic_DNA"/>
</dbReference>
<dbReference type="SUPFAM" id="SSF47240">
    <property type="entry name" value="Ferritin-like"/>
    <property type="match status" value="1"/>
</dbReference>
<dbReference type="InterPro" id="IPR009078">
    <property type="entry name" value="Ferritin-like_SF"/>
</dbReference>
<dbReference type="Proteomes" id="UP000432350">
    <property type="component" value="Unassembled WGS sequence"/>
</dbReference>
<feature type="domain" description="Ferritin/DPS" evidence="3">
    <location>
        <begin position="17"/>
        <end position="155"/>
    </location>
</feature>
<gene>
    <name evidence="4" type="primary">dps</name>
    <name evidence="4" type="ORF">NCTC11343_01898</name>
    <name evidence="5" type="ORF">SPHINGO8BC_51742</name>
</gene>
<reference evidence="4 6" key="1">
    <citation type="submission" date="2018-06" db="EMBL/GenBank/DDBJ databases">
        <authorList>
            <consortium name="Pathogen Informatics"/>
            <person name="Doyle S."/>
        </authorList>
    </citation>
    <scope>NUCLEOTIDE SEQUENCE [LARGE SCALE GENOMIC DNA]</scope>
    <source>
        <strain evidence="4 6">NCTC11343</strain>
    </source>
</reference>
<proteinExistence type="inferred from homology"/>
<dbReference type="Pfam" id="PF00210">
    <property type="entry name" value="Ferritin"/>
    <property type="match status" value="1"/>
</dbReference>
<dbReference type="Proteomes" id="UP000251241">
    <property type="component" value="Unassembled WGS sequence"/>
</dbReference>
<accession>A0A654D8I6</accession>
<dbReference type="RefSeq" id="WP_070569738.1">
    <property type="nucleotide sequence ID" value="NZ_CP068086.1"/>
</dbReference>
<dbReference type="GO" id="GO:0008199">
    <property type="term" value="F:ferric iron binding"/>
    <property type="evidence" value="ECO:0007669"/>
    <property type="project" value="InterPro"/>
</dbReference>
<dbReference type="PANTHER" id="PTHR42932">
    <property type="entry name" value="GENERAL STRESS PROTEIN 20U"/>
    <property type="match status" value="1"/>
</dbReference>
<dbReference type="PIRSF" id="PIRSF005900">
    <property type="entry name" value="Dps"/>
    <property type="match status" value="1"/>
</dbReference>
<keyword evidence="4" id="KW-0560">Oxidoreductase</keyword>
<comment type="similarity">
    <text evidence="1 2">Belongs to the Dps family.</text>
</comment>
<evidence type="ECO:0000313" key="4">
    <source>
        <dbReference type="EMBL" id="SPZ85337.1"/>
    </source>
</evidence>
<dbReference type="CDD" id="cd01043">
    <property type="entry name" value="DPS"/>
    <property type="match status" value="1"/>
</dbReference>
<evidence type="ECO:0000313" key="5">
    <source>
        <dbReference type="EMBL" id="VXD01664.1"/>
    </source>
</evidence>
<dbReference type="InterPro" id="IPR008331">
    <property type="entry name" value="Ferritin_DPS_dom"/>
</dbReference>
<dbReference type="EC" id="1.16.-.-" evidence="4"/>
<name>A0A2X2ISX0_SPHMU</name>
<dbReference type="GeneID" id="97181296"/>
<dbReference type="PROSITE" id="PS00819">
    <property type="entry name" value="DPS_2"/>
    <property type="match status" value="1"/>
</dbReference>
<evidence type="ECO:0000259" key="3">
    <source>
        <dbReference type="Pfam" id="PF00210"/>
    </source>
</evidence>
<dbReference type="Gene3D" id="1.20.1260.10">
    <property type="match status" value="1"/>
</dbReference>
<dbReference type="InterPro" id="IPR012347">
    <property type="entry name" value="Ferritin-like"/>
</dbReference>
<dbReference type="AlphaFoldDB" id="A0A2X2ISX0"/>
<reference evidence="5 7" key="2">
    <citation type="submission" date="2019-10" db="EMBL/GenBank/DDBJ databases">
        <authorList>
            <person name="Karimi E."/>
        </authorList>
    </citation>
    <scope>NUCLEOTIDE SEQUENCE [LARGE SCALE GENOMIC DNA]</scope>
    <source>
        <strain evidence="5">Sphingobacterium sp. 8BC</strain>
    </source>
</reference>
<accession>A0A2X2ISX0</accession>
<protein>
    <submittedName>
        <fullName evidence="4">DNA protection during starvation protein</fullName>
        <ecNumber evidence="4">1.16.-.-</ecNumber>
    </submittedName>
    <submittedName>
        <fullName evidence="5">DNA starvation/stationary phase protection protein</fullName>
    </submittedName>
</protein>
<dbReference type="EMBL" id="UAUU01000008">
    <property type="protein sequence ID" value="SPZ85337.1"/>
    <property type="molecule type" value="Genomic_DNA"/>
</dbReference>
<evidence type="ECO:0000313" key="7">
    <source>
        <dbReference type="Proteomes" id="UP000432350"/>
    </source>
</evidence>
<dbReference type="InterPro" id="IPR023188">
    <property type="entry name" value="DPS_DNA-bd_CS"/>
</dbReference>
<sequence>MKTSIGIKDADLKKVAKLLNVLLADEHIVYMKTRNAHWNVEGADFHAAHLFLESQYDELAEVIDEVAERVRTLGHYAVGTFDKYLKLTRLTESTSEKTDSQSYYKELLADHEAIAMSIRADISVVEGTSDNGTEDFLVGLLEKHEKMAWMLRAHFVK</sequence>
<evidence type="ECO:0000313" key="6">
    <source>
        <dbReference type="Proteomes" id="UP000251241"/>
    </source>
</evidence>
<dbReference type="InterPro" id="IPR002177">
    <property type="entry name" value="DPS_DNA-bd"/>
</dbReference>
<organism evidence="4 6">
    <name type="scientific">Sphingobacterium multivorum</name>
    <dbReference type="NCBI Taxonomy" id="28454"/>
    <lineage>
        <taxon>Bacteria</taxon>
        <taxon>Pseudomonadati</taxon>
        <taxon>Bacteroidota</taxon>
        <taxon>Sphingobacteriia</taxon>
        <taxon>Sphingobacteriales</taxon>
        <taxon>Sphingobacteriaceae</taxon>
        <taxon>Sphingobacterium</taxon>
    </lineage>
</organism>
<dbReference type="GO" id="GO:0016722">
    <property type="term" value="F:oxidoreductase activity, acting on metal ions"/>
    <property type="evidence" value="ECO:0007669"/>
    <property type="project" value="InterPro"/>
</dbReference>
<evidence type="ECO:0000256" key="2">
    <source>
        <dbReference type="RuleBase" id="RU003875"/>
    </source>
</evidence>